<dbReference type="AlphaFoldDB" id="A0A6C0IHQ1"/>
<name>A0A6C0IHQ1_9ZZZZ</name>
<reference evidence="1" key="1">
    <citation type="journal article" date="2020" name="Nature">
        <title>Giant virus diversity and host interactions through global metagenomics.</title>
        <authorList>
            <person name="Schulz F."/>
            <person name="Roux S."/>
            <person name="Paez-Espino D."/>
            <person name="Jungbluth S."/>
            <person name="Walsh D.A."/>
            <person name="Denef V.J."/>
            <person name="McMahon K.D."/>
            <person name="Konstantinidis K.T."/>
            <person name="Eloe-Fadrosh E.A."/>
            <person name="Kyrpides N.C."/>
            <person name="Woyke T."/>
        </authorList>
    </citation>
    <scope>NUCLEOTIDE SEQUENCE</scope>
    <source>
        <strain evidence="1">GVMAG-M-3300023184-88</strain>
    </source>
</reference>
<dbReference type="EMBL" id="MN740186">
    <property type="protein sequence ID" value="QHT92492.1"/>
    <property type="molecule type" value="Genomic_DNA"/>
</dbReference>
<evidence type="ECO:0000313" key="1">
    <source>
        <dbReference type="EMBL" id="QHT92492.1"/>
    </source>
</evidence>
<accession>A0A6C0IHQ1</accession>
<protein>
    <submittedName>
        <fullName evidence="1">Uncharacterized protein</fullName>
    </submittedName>
</protein>
<proteinExistence type="predicted"/>
<sequence length="56" mass="6735">MTCIITHDNFYEIITALHFLEKSAQKTQKTRKTQKHKNTKIQKHENCKNQNTICFR</sequence>
<organism evidence="1">
    <name type="scientific">viral metagenome</name>
    <dbReference type="NCBI Taxonomy" id="1070528"/>
    <lineage>
        <taxon>unclassified sequences</taxon>
        <taxon>metagenomes</taxon>
        <taxon>organismal metagenomes</taxon>
    </lineage>
</organism>